<dbReference type="GO" id="GO:0005829">
    <property type="term" value="C:cytosol"/>
    <property type="evidence" value="ECO:0007669"/>
    <property type="project" value="TreeGrafter"/>
</dbReference>
<evidence type="ECO:0000313" key="9">
    <source>
        <dbReference type="Proteomes" id="UP000789595"/>
    </source>
</evidence>
<dbReference type="Proteomes" id="UP000789595">
    <property type="component" value="Unassembled WGS sequence"/>
</dbReference>
<evidence type="ECO:0000256" key="1">
    <source>
        <dbReference type="ARBA" id="ARBA00004437"/>
    </source>
</evidence>
<evidence type="ECO:0000313" key="8">
    <source>
        <dbReference type="EMBL" id="CAH0375952.1"/>
    </source>
</evidence>
<feature type="compositionally biased region" description="Acidic residues" evidence="6">
    <location>
        <begin position="96"/>
        <end position="106"/>
    </location>
</feature>
<feature type="compositionally biased region" description="Low complexity" evidence="6">
    <location>
        <begin position="12"/>
        <end position="34"/>
    </location>
</feature>
<comment type="function">
    <text evidence="4">May be involved in photoreceptor outer segment disk morphogenesis.</text>
</comment>
<dbReference type="OrthoDB" id="259905at2759"/>
<dbReference type="AlphaFoldDB" id="A0A7S3ZJ43"/>
<dbReference type="EMBL" id="CAKKNE010000005">
    <property type="protein sequence ID" value="CAH0375952.1"/>
    <property type="molecule type" value="Genomic_DNA"/>
</dbReference>
<protein>
    <recommendedName>
        <fullName evidence="5">Cilia- and flagella-associated protein 418</fullName>
    </recommendedName>
</protein>
<feature type="region of interest" description="Disordered" evidence="6">
    <location>
        <begin position="1"/>
        <end position="124"/>
    </location>
</feature>
<comment type="subcellular location">
    <subcellularLocation>
        <location evidence="2">Cytoplasm</location>
    </subcellularLocation>
    <subcellularLocation>
        <location evidence="1">Photoreceptor inner segment</location>
    </subcellularLocation>
</comment>
<keyword evidence="9" id="KW-1185">Reference proteome</keyword>
<feature type="region of interest" description="Disordered" evidence="6">
    <location>
        <begin position="213"/>
        <end position="236"/>
    </location>
</feature>
<evidence type="ECO:0000256" key="6">
    <source>
        <dbReference type="SAM" id="MobiDB-lite"/>
    </source>
</evidence>
<evidence type="ECO:0000313" key="7">
    <source>
        <dbReference type="EMBL" id="CAE0684830.1"/>
    </source>
</evidence>
<dbReference type="Pfam" id="PF14996">
    <property type="entry name" value="RMP"/>
    <property type="match status" value="1"/>
</dbReference>
<dbReference type="PANTHER" id="PTHR33958:SF1">
    <property type="entry name" value="CILIA- AND FLAGELLA-ASSOCIATED PROTEIN 418"/>
    <property type="match status" value="1"/>
</dbReference>
<reference evidence="7" key="1">
    <citation type="submission" date="2021-01" db="EMBL/GenBank/DDBJ databases">
        <authorList>
            <person name="Corre E."/>
            <person name="Pelletier E."/>
            <person name="Niang G."/>
            <person name="Scheremetjew M."/>
            <person name="Finn R."/>
            <person name="Kale V."/>
            <person name="Holt S."/>
            <person name="Cochrane G."/>
            <person name="Meng A."/>
            <person name="Brown T."/>
            <person name="Cohen L."/>
        </authorList>
    </citation>
    <scope>NUCLEOTIDE SEQUENCE</scope>
    <source>
        <strain evidence="7">CCMP1756</strain>
    </source>
</reference>
<evidence type="ECO:0000256" key="2">
    <source>
        <dbReference type="ARBA" id="ARBA00004496"/>
    </source>
</evidence>
<proteinExistence type="predicted"/>
<reference evidence="8" key="2">
    <citation type="submission" date="2021-11" db="EMBL/GenBank/DDBJ databases">
        <authorList>
            <consortium name="Genoscope - CEA"/>
            <person name="William W."/>
        </authorList>
    </citation>
    <scope>NUCLEOTIDE SEQUENCE</scope>
</reference>
<dbReference type="EMBL" id="HBIW01000306">
    <property type="protein sequence ID" value="CAE0684830.1"/>
    <property type="molecule type" value="Transcribed_RNA"/>
</dbReference>
<evidence type="ECO:0000256" key="5">
    <source>
        <dbReference type="ARBA" id="ARBA00026215"/>
    </source>
</evidence>
<name>A0A7S3ZJ43_9STRA</name>
<accession>A0A7S3ZJ43</accession>
<gene>
    <name evidence="7" type="ORF">PCAL00307_LOCUS264</name>
    <name evidence="8" type="ORF">PECAL_5P05050</name>
</gene>
<sequence>MGCAASKPPAQDAPVTPTSTSPTKTDASPSPTKTPIEKPAPTPTKTVSPPPVPPLTQKSPEQKTPVAAPLSCRTEGSDWDATPRTPRPVTPMSSDSDSDDSSDGEDDDRRCGRSTAEPDADNWFPAKLGIGGAQQKCPPLQCGSCGFEVHRFSGHRWHRQIDYMHFRHFEGHSYDLVKLRAKLVPSEEYAAYSCQCAWQSTNTWKALDQWGSDPAPEGGAANGRIEWQKRKKGFNK</sequence>
<evidence type="ECO:0000256" key="3">
    <source>
        <dbReference type="ARBA" id="ARBA00022490"/>
    </source>
</evidence>
<keyword evidence="3" id="KW-0963">Cytoplasm</keyword>
<organism evidence="7">
    <name type="scientific">Pelagomonas calceolata</name>
    <dbReference type="NCBI Taxonomy" id="35677"/>
    <lineage>
        <taxon>Eukaryota</taxon>
        <taxon>Sar</taxon>
        <taxon>Stramenopiles</taxon>
        <taxon>Ochrophyta</taxon>
        <taxon>Pelagophyceae</taxon>
        <taxon>Pelagomonadales</taxon>
        <taxon>Pelagomonadaceae</taxon>
        <taxon>Pelagomonas</taxon>
    </lineage>
</organism>
<evidence type="ECO:0000256" key="4">
    <source>
        <dbReference type="ARBA" id="ARBA00024819"/>
    </source>
</evidence>
<dbReference type="InterPro" id="IPR029239">
    <property type="entry name" value="CFAP418"/>
</dbReference>
<feature type="compositionally biased region" description="Pro residues" evidence="6">
    <location>
        <begin position="38"/>
        <end position="54"/>
    </location>
</feature>
<dbReference type="PANTHER" id="PTHR33958">
    <property type="entry name" value="PROTEIN C8ORF37"/>
    <property type="match status" value="1"/>
</dbReference>